<dbReference type="EMBL" id="CAJVPV010021494">
    <property type="protein sequence ID" value="CAG8718094.1"/>
    <property type="molecule type" value="Genomic_DNA"/>
</dbReference>
<comment type="caution">
    <text evidence="1">The sequence shown here is derived from an EMBL/GenBank/DDBJ whole genome shotgun (WGS) entry which is preliminary data.</text>
</comment>
<gene>
    <name evidence="1" type="ORF">AMORRO_LOCUS13154</name>
</gene>
<evidence type="ECO:0000313" key="2">
    <source>
        <dbReference type="Proteomes" id="UP000789342"/>
    </source>
</evidence>
<accession>A0A9N9I398</accession>
<feature type="non-terminal residue" evidence="1">
    <location>
        <position position="211"/>
    </location>
</feature>
<keyword evidence="2" id="KW-1185">Reference proteome</keyword>
<dbReference type="AlphaFoldDB" id="A0A9N9I398"/>
<dbReference type="Proteomes" id="UP000789342">
    <property type="component" value="Unassembled WGS sequence"/>
</dbReference>
<evidence type="ECO:0000313" key="1">
    <source>
        <dbReference type="EMBL" id="CAG8718094.1"/>
    </source>
</evidence>
<name>A0A9N9I398_9GLOM</name>
<organism evidence="1 2">
    <name type="scientific">Acaulospora morrowiae</name>
    <dbReference type="NCBI Taxonomy" id="94023"/>
    <lineage>
        <taxon>Eukaryota</taxon>
        <taxon>Fungi</taxon>
        <taxon>Fungi incertae sedis</taxon>
        <taxon>Mucoromycota</taxon>
        <taxon>Glomeromycotina</taxon>
        <taxon>Glomeromycetes</taxon>
        <taxon>Diversisporales</taxon>
        <taxon>Acaulosporaceae</taxon>
        <taxon>Acaulospora</taxon>
    </lineage>
</organism>
<protein>
    <submittedName>
        <fullName evidence="1">15455_t:CDS:1</fullName>
    </submittedName>
</protein>
<sequence>KLTNCHITPEIQTSKDTRFSHHIPKEFATHSGGNESHKLTMQLLGFLRSLKNIAIACIRGHAIGALERFFIFSGIPTDEEKITLLITPDHEDYERWENTSYELHGFTLHSGCAIQRYSHTKQIACHMPDHIFAENLVLSYGNRRYTMHQSLYYERTIVMYSIFENYFIGRIISKIFKRETSIEKARPHPDSLVNIPLNELRLASNFLVLLS</sequence>
<proteinExistence type="predicted"/>
<reference evidence="1" key="1">
    <citation type="submission" date="2021-06" db="EMBL/GenBank/DDBJ databases">
        <authorList>
            <person name="Kallberg Y."/>
            <person name="Tangrot J."/>
            <person name="Rosling A."/>
        </authorList>
    </citation>
    <scope>NUCLEOTIDE SEQUENCE</scope>
    <source>
        <strain evidence="1">CL551</strain>
    </source>
</reference>